<dbReference type="InterPro" id="IPR052055">
    <property type="entry name" value="Hepadnavirus_pol/RT"/>
</dbReference>
<dbReference type="PANTHER" id="PTHR33050:SF7">
    <property type="entry name" value="RIBONUCLEASE H"/>
    <property type="match status" value="1"/>
</dbReference>
<dbReference type="Pfam" id="PF05869">
    <property type="entry name" value="Dam"/>
    <property type="match status" value="1"/>
</dbReference>
<evidence type="ECO:0000313" key="2">
    <source>
        <dbReference type="Proteomes" id="UP000613740"/>
    </source>
</evidence>
<dbReference type="EMBL" id="JAEHOD010000037">
    <property type="protein sequence ID" value="KAG2440687.1"/>
    <property type="molecule type" value="Genomic_DNA"/>
</dbReference>
<name>A0A835TBM6_9CHLO</name>
<dbReference type="GO" id="GO:0009007">
    <property type="term" value="F:site-specific DNA-methyltransferase (adenine-specific) activity"/>
    <property type="evidence" value="ECO:0007669"/>
    <property type="project" value="InterPro"/>
</dbReference>
<comment type="caution">
    <text evidence="1">The sequence shown here is derived from an EMBL/GenBank/DDBJ whole genome shotgun (WGS) entry which is preliminary data.</text>
</comment>
<organism evidence="1 2">
    <name type="scientific">Chlamydomonas schloesseri</name>
    <dbReference type="NCBI Taxonomy" id="2026947"/>
    <lineage>
        <taxon>Eukaryota</taxon>
        <taxon>Viridiplantae</taxon>
        <taxon>Chlorophyta</taxon>
        <taxon>core chlorophytes</taxon>
        <taxon>Chlorophyceae</taxon>
        <taxon>CS clade</taxon>
        <taxon>Chlamydomonadales</taxon>
        <taxon>Chlamydomonadaceae</taxon>
        <taxon>Chlamydomonas</taxon>
    </lineage>
</organism>
<keyword evidence="2" id="KW-1185">Reference proteome</keyword>
<dbReference type="GO" id="GO:0003677">
    <property type="term" value="F:DNA binding"/>
    <property type="evidence" value="ECO:0007669"/>
    <property type="project" value="InterPro"/>
</dbReference>
<evidence type="ECO:0000313" key="1">
    <source>
        <dbReference type="EMBL" id="KAG2440687.1"/>
    </source>
</evidence>
<protein>
    <submittedName>
        <fullName evidence="1">Uncharacterized protein</fullName>
    </submittedName>
</protein>
<dbReference type="AlphaFoldDB" id="A0A835TBM6"/>
<dbReference type="CDD" id="cd09275">
    <property type="entry name" value="RNase_HI_RT_DIRS1"/>
    <property type="match status" value="1"/>
</dbReference>
<dbReference type="PANTHER" id="PTHR33050">
    <property type="entry name" value="REVERSE TRANSCRIPTASE DOMAIN-CONTAINING PROTEIN"/>
    <property type="match status" value="1"/>
</dbReference>
<gene>
    <name evidence="1" type="ORF">HYH02_010266</name>
</gene>
<sequence>MGMHINFKELRAVRYALQSFLPLVRQRVVLVREDNTTTQAVLGRLSSRSPVMHAEMRLLWEFLQEHSIVLQVQRVASADNLADEASRMEERDDYRVHWSYFRRLEAWFGPHDVDLFASAGNTQLPRFFSRFFCPGSSGVDALAQPWGGLNAYGCPPADPDFLLAVVQKLREERAAATLIVPYWPAQPWWPLLMELASRVVFLPSSTEVFTLAHRGPSCGRLPPWQVAAVRVE</sequence>
<dbReference type="OrthoDB" id="534186at2759"/>
<dbReference type="Proteomes" id="UP000613740">
    <property type="component" value="Unassembled WGS sequence"/>
</dbReference>
<reference evidence="1" key="1">
    <citation type="journal article" date="2020" name="bioRxiv">
        <title>Comparative genomics of Chlamydomonas.</title>
        <authorList>
            <person name="Craig R.J."/>
            <person name="Hasan A.R."/>
            <person name="Ness R.W."/>
            <person name="Keightley P.D."/>
        </authorList>
    </citation>
    <scope>NUCLEOTIDE SEQUENCE</scope>
    <source>
        <strain evidence="1">CCAP 11/173</strain>
    </source>
</reference>
<dbReference type="InterPro" id="IPR008593">
    <property type="entry name" value="Dam_MeTrfase"/>
</dbReference>
<proteinExistence type="predicted"/>
<dbReference type="GO" id="GO:0009307">
    <property type="term" value="P:DNA restriction-modification system"/>
    <property type="evidence" value="ECO:0007669"/>
    <property type="project" value="InterPro"/>
</dbReference>
<accession>A0A835TBM6</accession>